<feature type="region of interest" description="Disordered" evidence="1">
    <location>
        <begin position="1275"/>
        <end position="1294"/>
    </location>
</feature>
<dbReference type="CTD" id="36339147"/>
<sequence>MPSLIKQQILKPLSIFAKNVDPDQIRLSALKGELSMENLELNEDVLMELLGFPKWLRIKSAICAHIYVKIVDSVTVEVEVLEKAYQINGSDSVPSYRLSTGRYGMVERVIDGISIRIHELIAELKSKLFKASVNLSHISISSKKPSWDSGPLNFGFIPLPERNSILIFKEISWESTRFEADGLADRTTPIKVIINRARLRVILKKQLSDSSFVCGKMVLLVESLLWVLTVSQLEAAIVFLKSIKQSLQLSAELKRRLGSSKTKPTPSRLGGPTGTALRSASQGQPVVGRVTDPRLIQYFEFYDVKEDSFHLQASLIEVHFCEDTLCASSVSTQLVNGGSVRMTLRNLNVDHYPAHPRTTPRTEWSNYGEINHARTQWLQSLKPNSDPDCAINRSIKSPQVVPYESVIVFRLQDITVSCVMLENQREEERWPLPVAITRAYKRRTIMQAFDGEQRSLTSNTFVASDTEMHKLPVKANLISIDLTQCFALGNIDATLPIILYAQVNPLHLKFDVDTMIWLNAFFLNVTTNLHSLFGESELFVEQETSLPLFCRAEALMPRVVFPLHPPPPNAASSNASDYPWTGPSALVVQVDTVILQTVPRPLTTSMAKTLEDCLDKLEKQLQPPPTWGREHTPPDLPQFRRFTDLKPLSPLPEGEPKGLLVCVHCSSVWAEFLTICEAARRHPTANLSFKTYRQSFLDPSPFTCWALIPSWPLWYRPPSTPRYPVTWSPGLSRSLTSPPSHPAPINVVIDLDSSVNPLAVYANSSTSVRSASKPKSLHFTIGHSGAVFTFCSVEHLRLPDAVDHLVFLYGLFFRLVRLKASIGLDYMDNMTRQQANENVKRFHEWVLTAKCLLTHGVKVEIASTVESRFIDPPAGYDRGERAFGSSLSLESSVKTDSVQAVKLSGTEECLNRVSEFGGGSKNFLTSERITALEHVAQTDHFLKNEESKNLEKTPGLHSVSSLVSLDSDGYTLDDSNTIAHSDSFEIPLLDDEAFNEVSTSSFDEIVPEEVGIDVANSEEVEERSNTIMDEEQGVNFPPWKVQRLMLDFNSLSVDADITTVEARLWFGVGSVSFFDPDDIEDDSLDDADANSNCSNTSFDQPAFLIALRFGGDALPGQPHSLSTPYNGWLAVQVKMLQETTLYPVPTAWEVVEALLGHLTSRGGVRACNRMITMGPGAGSIPLHNPPQLLDLTFCLERGHLVLDMTARPRRWCRRSLGDSTPMQKRSNAAVQKIKLLQGFSASLNSDGVLEVRGAMPTDSSPPSVSRSFIPTVSATTSCMNSPPLPPRRPPPPSSLLRRHNLPSLTNLQDSMAEENAKLRLMVERLNAQVLALTMDLTKFKTKYPA</sequence>
<dbReference type="EMBL" id="APAU02000018">
    <property type="protein sequence ID" value="EUB61618.1"/>
    <property type="molecule type" value="Genomic_DNA"/>
</dbReference>
<dbReference type="Proteomes" id="UP000019149">
    <property type="component" value="Unassembled WGS sequence"/>
</dbReference>
<dbReference type="PANTHER" id="PTHR22774:SF11">
    <property type="entry name" value="CHOREIN N-TERMINAL DOMAIN-CONTAINING PROTEIN"/>
    <property type="match status" value="1"/>
</dbReference>
<dbReference type="OMA" id="WESTRFE"/>
<evidence type="ECO:0000313" key="2">
    <source>
        <dbReference type="EMBL" id="EUB61618.1"/>
    </source>
</evidence>
<feature type="compositionally biased region" description="Pro residues" evidence="1">
    <location>
        <begin position="1282"/>
        <end position="1293"/>
    </location>
</feature>
<organism evidence="2 3">
    <name type="scientific">Echinococcus granulosus</name>
    <name type="common">Hydatid tapeworm</name>
    <dbReference type="NCBI Taxonomy" id="6210"/>
    <lineage>
        <taxon>Eukaryota</taxon>
        <taxon>Metazoa</taxon>
        <taxon>Spiralia</taxon>
        <taxon>Lophotrochozoa</taxon>
        <taxon>Platyhelminthes</taxon>
        <taxon>Cestoda</taxon>
        <taxon>Eucestoda</taxon>
        <taxon>Cyclophyllidea</taxon>
        <taxon>Taeniidae</taxon>
        <taxon>Echinococcus</taxon>
        <taxon>Echinococcus granulosus group</taxon>
    </lineage>
</organism>
<dbReference type="InterPro" id="IPR026728">
    <property type="entry name" value="BLTP3A/B"/>
</dbReference>
<reference evidence="2 3" key="1">
    <citation type="journal article" date="2013" name="Nat. Genet.">
        <title>The genome of the hydatid tapeworm Echinococcus granulosus.</title>
        <authorList>
            <person name="Zheng H."/>
            <person name="Zhang W."/>
            <person name="Zhang L."/>
            <person name="Zhang Z."/>
            <person name="Li J."/>
            <person name="Lu G."/>
            <person name="Zhu Y."/>
            <person name="Wang Y."/>
            <person name="Huang Y."/>
            <person name="Liu J."/>
            <person name="Kang H."/>
            <person name="Chen J."/>
            <person name="Wang L."/>
            <person name="Chen A."/>
            <person name="Yu S."/>
            <person name="Gao Z."/>
            <person name="Jin L."/>
            <person name="Gu W."/>
            <person name="Wang Z."/>
            <person name="Zhao L."/>
            <person name="Shi B."/>
            <person name="Wen H."/>
            <person name="Lin R."/>
            <person name="Jones M.K."/>
            <person name="Brejova B."/>
            <person name="Vinar T."/>
            <person name="Zhao G."/>
            <person name="McManus D.P."/>
            <person name="Chen Z."/>
            <person name="Zhou Y."/>
            <person name="Wang S."/>
        </authorList>
    </citation>
    <scope>NUCLEOTIDE SEQUENCE [LARGE SCALE GENOMIC DNA]</scope>
</reference>
<dbReference type="KEGG" id="egl:EGR_03432"/>
<accession>W6UKK7</accession>
<proteinExistence type="predicted"/>
<name>W6UKK7_ECHGR</name>
<comment type="caution">
    <text evidence="2">The sequence shown here is derived from an EMBL/GenBank/DDBJ whole genome shotgun (WGS) entry which is preliminary data.</text>
</comment>
<protein>
    <submittedName>
        <fullName evidence="2">UHRF1-binding protein 1-like protein</fullName>
    </submittedName>
</protein>
<feature type="region of interest" description="Disordered" evidence="1">
    <location>
        <begin position="258"/>
        <end position="283"/>
    </location>
</feature>
<dbReference type="Pfam" id="PF24917">
    <property type="entry name" value="BLTP3A_B"/>
    <property type="match status" value="1"/>
</dbReference>
<keyword evidence="3" id="KW-1185">Reference proteome</keyword>
<dbReference type="PANTHER" id="PTHR22774">
    <property type="entry name" value="CHOREIN N-TERMINAL DOMAIN-CONTAINING PROTEIN"/>
    <property type="match status" value="1"/>
</dbReference>
<dbReference type="RefSeq" id="XP_024352814.1">
    <property type="nucleotide sequence ID" value="XM_024492681.1"/>
</dbReference>
<evidence type="ECO:0000313" key="3">
    <source>
        <dbReference type="Proteomes" id="UP000019149"/>
    </source>
</evidence>
<dbReference type="OrthoDB" id="43807at2759"/>
<gene>
    <name evidence="2" type="ORF">EGR_03432</name>
</gene>
<dbReference type="GeneID" id="36339147"/>
<evidence type="ECO:0000256" key="1">
    <source>
        <dbReference type="SAM" id="MobiDB-lite"/>
    </source>
</evidence>